<comment type="subcellular location">
    <subcellularLocation>
        <location evidence="1">Membrane</location>
        <topology evidence="1">Single-pass type I membrane protein</topology>
    </subcellularLocation>
</comment>
<sequence length="267" mass="30854">MCTAFWFCEAFVFNCFITMLFDFADAHYMYGFENCQFSSEDEHESMFFGYVYYNKQLIVSYNSTEGKFTSYTEKTKEIVNGLNKNQHLLNEMKHAHDECKQGVPDMVKILEESGNVTELKVFKTRQCSHQPGIIICSAYNFYPKPITLTWLRNGEEVTSEVISTDEMSDGNWLYQKHSYLEYIPTPTDTIECMVEHASLPTPELYKWESRKNKIIVGTAGLLLGLAFTTIGVIYYKKHTKGMNKVNEKTTQQTCQESSFQSTFNVHG</sequence>
<keyword evidence="5" id="KW-0325">Glycoprotein</keyword>
<keyword evidence="4" id="KW-1015">Disulfide bond</keyword>
<dbReference type="Gene3D" id="2.60.40.10">
    <property type="entry name" value="Immunoglobulins"/>
    <property type="match status" value="1"/>
</dbReference>
<dbReference type="Ensembl" id="ENSNMLT00000049080.1">
    <property type="protein sequence ID" value="ENSNMLP00000044217.1"/>
    <property type="gene ID" value="ENSNMLG00000026753.1"/>
</dbReference>
<dbReference type="PANTHER" id="PTHR19944:SF99">
    <property type="entry name" value="HLA CLASS II HISTOCOMPATIBILITY ANTIGEN, DRB1 BETA CHAIN"/>
    <property type="match status" value="1"/>
</dbReference>
<dbReference type="PROSITE" id="PS50835">
    <property type="entry name" value="IG_LIKE"/>
    <property type="match status" value="1"/>
</dbReference>
<accession>A0A8C6V593</accession>
<dbReference type="InterPro" id="IPR000353">
    <property type="entry name" value="MHC_II_b_N"/>
</dbReference>
<dbReference type="Pfam" id="PF07654">
    <property type="entry name" value="C1-set"/>
    <property type="match status" value="1"/>
</dbReference>
<name>A0A8C6V593_9GOBI</name>
<dbReference type="GO" id="GO:0006955">
    <property type="term" value="P:immune response"/>
    <property type="evidence" value="ECO:0007669"/>
    <property type="project" value="InterPro"/>
</dbReference>
<evidence type="ECO:0000256" key="3">
    <source>
        <dbReference type="ARBA" id="ARBA00022989"/>
    </source>
</evidence>
<dbReference type="Proteomes" id="UP000694523">
    <property type="component" value="Unplaced"/>
</dbReference>
<evidence type="ECO:0000256" key="1">
    <source>
        <dbReference type="ARBA" id="ARBA00004479"/>
    </source>
</evidence>
<reference evidence="8" key="1">
    <citation type="submission" date="2025-08" db="UniProtKB">
        <authorList>
            <consortium name="Ensembl"/>
        </authorList>
    </citation>
    <scope>IDENTIFICATION</scope>
</reference>
<dbReference type="AlphaFoldDB" id="A0A8C6V593"/>
<dbReference type="SMART" id="SM00407">
    <property type="entry name" value="IGc1"/>
    <property type="match status" value="1"/>
</dbReference>
<reference evidence="8" key="2">
    <citation type="submission" date="2025-09" db="UniProtKB">
        <authorList>
            <consortium name="Ensembl"/>
        </authorList>
    </citation>
    <scope>IDENTIFICATION</scope>
</reference>
<protein>
    <recommendedName>
        <fullName evidence="7">Ig-like domain-containing protein</fullName>
    </recommendedName>
</protein>
<dbReference type="InterPro" id="IPR003597">
    <property type="entry name" value="Ig_C1-set"/>
</dbReference>
<dbReference type="InterPro" id="IPR011162">
    <property type="entry name" value="MHC_I/II-like_Ag-recog"/>
</dbReference>
<dbReference type="GO" id="GO:0042613">
    <property type="term" value="C:MHC class II protein complex"/>
    <property type="evidence" value="ECO:0007669"/>
    <property type="project" value="InterPro"/>
</dbReference>
<keyword evidence="2 6" id="KW-0812">Transmembrane</keyword>
<dbReference type="PANTHER" id="PTHR19944">
    <property type="entry name" value="MHC CLASS II-RELATED"/>
    <property type="match status" value="1"/>
</dbReference>
<dbReference type="InterPro" id="IPR013783">
    <property type="entry name" value="Ig-like_fold"/>
</dbReference>
<dbReference type="InterPro" id="IPR014745">
    <property type="entry name" value="MHC_II_a/b_N"/>
</dbReference>
<organism evidence="8 9">
    <name type="scientific">Neogobius melanostomus</name>
    <name type="common">round goby</name>
    <dbReference type="NCBI Taxonomy" id="47308"/>
    <lineage>
        <taxon>Eukaryota</taxon>
        <taxon>Metazoa</taxon>
        <taxon>Chordata</taxon>
        <taxon>Craniata</taxon>
        <taxon>Vertebrata</taxon>
        <taxon>Euteleostomi</taxon>
        <taxon>Actinopterygii</taxon>
        <taxon>Neopterygii</taxon>
        <taxon>Teleostei</taxon>
        <taxon>Neoteleostei</taxon>
        <taxon>Acanthomorphata</taxon>
        <taxon>Gobiaria</taxon>
        <taxon>Gobiiformes</taxon>
        <taxon>Gobioidei</taxon>
        <taxon>Gobiidae</taxon>
        <taxon>Benthophilinae</taxon>
        <taxon>Neogobiini</taxon>
        <taxon>Neogobius</taxon>
    </lineage>
</organism>
<evidence type="ECO:0000313" key="9">
    <source>
        <dbReference type="Proteomes" id="UP000694523"/>
    </source>
</evidence>
<evidence type="ECO:0000256" key="6">
    <source>
        <dbReference type="SAM" id="Phobius"/>
    </source>
</evidence>
<dbReference type="Pfam" id="PF00969">
    <property type="entry name" value="MHC_II_beta"/>
    <property type="match status" value="1"/>
</dbReference>
<evidence type="ECO:0000259" key="7">
    <source>
        <dbReference type="PROSITE" id="PS50835"/>
    </source>
</evidence>
<dbReference type="SUPFAM" id="SSF54452">
    <property type="entry name" value="MHC antigen-recognition domain"/>
    <property type="match status" value="1"/>
</dbReference>
<feature type="transmembrane region" description="Helical" evidence="6">
    <location>
        <begin position="214"/>
        <end position="235"/>
    </location>
</feature>
<dbReference type="GO" id="GO:0019882">
    <property type="term" value="P:antigen processing and presentation"/>
    <property type="evidence" value="ECO:0007669"/>
    <property type="project" value="InterPro"/>
</dbReference>
<dbReference type="InterPro" id="IPR036179">
    <property type="entry name" value="Ig-like_dom_sf"/>
</dbReference>
<dbReference type="SUPFAM" id="SSF48726">
    <property type="entry name" value="Immunoglobulin"/>
    <property type="match status" value="1"/>
</dbReference>
<evidence type="ECO:0000256" key="2">
    <source>
        <dbReference type="ARBA" id="ARBA00022692"/>
    </source>
</evidence>
<keyword evidence="6" id="KW-0472">Membrane</keyword>
<keyword evidence="3 6" id="KW-1133">Transmembrane helix</keyword>
<proteinExistence type="predicted"/>
<feature type="domain" description="Ig-like" evidence="7">
    <location>
        <begin position="104"/>
        <end position="198"/>
    </location>
</feature>
<evidence type="ECO:0000256" key="5">
    <source>
        <dbReference type="ARBA" id="ARBA00023180"/>
    </source>
</evidence>
<dbReference type="InterPro" id="IPR050160">
    <property type="entry name" value="MHC/Immunoglobulin"/>
</dbReference>
<keyword evidence="9" id="KW-1185">Reference proteome</keyword>
<dbReference type="InterPro" id="IPR007110">
    <property type="entry name" value="Ig-like_dom"/>
</dbReference>
<evidence type="ECO:0000313" key="8">
    <source>
        <dbReference type="Ensembl" id="ENSNMLP00000044217.1"/>
    </source>
</evidence>
<dbReference type="Gene3D" id="3.10.320.10">
    <property type="entry name" value="Class II Histocompatibility Antigen, M Beta Chain, Chain B, domain 1"/>
    <property type="match status" value="1"/>
</dbReference>
<evidence type="ECO:0000256" key="4">
    <source>
        <dbReference type="ARBA" id="ARBA00023157"/>
    </source>
</evidence>